<protein>
    <submittedName>
        <fullName evidence="2">Uncharacterized protein</fullName>
    </submittedName>
</protein>
<keyword evidence="1" id="KW-0472">Membrane</keyword>
<accession>A0A6A8A8Y1</accession>
<name>A0A6A8A8Y1_9HYPH</name>
<feature type="transmembrane region" description="Helical" evidence="1">
    <location>
        <begin position="54"/>
        <end position="74"/>
    </location>
</feature>
<keyword evidence="1" id="KW-0812">Transmembrane</keyword>
<dbReference type="Proteomes" id="UP000435138">
    <property type="component" value="Unassembled WGS sequence"/>
</dbReference>
<keyword evidence="1" id="KW-1133">Transmembrane helix</keyword>
<sequence length="93" mass="10028">MAVILISLGTRSQTRVKLPLISVASLPFSAVLQTKKPVILAPMHQNASSLRLPLMLAGFLLVSGLLILCVAGWLQYGSEIFITMAETGMSWCL</sequence>
<keyword evidence="3" id="KW-1185">Reference proteome</keyword>
<evidence type="ECO:0000313" key="3">
    <source>
        <dbReference type="Proteomes" id="UP000435138"/>
    </source>
</evidence>
<proteinExistence type="predicted"/>
<evidence type="ECO:0000313" key="2">
    <source>
        <dbReference type="EMBL" id="MQY47209.1"/>
    </source>
</evidence>
<organism evidence="2 3">
    <name type="scientific">Endobacterium cereale</name>
    <dbReference type="NCBI Taxonomy" id="2663029"/>
    <lineage>
        <taxon>Bacteria</taxon>
        <taxon>Pseudomonadati</taxon>
        <taxon>Pseudomonadota</taxon>
        <taxon>Alphaproteobacteria</taxon>
        <taxon>Hyphomicrobiales</taxon>
        <taxon>Rhizobiaceae</taxon>
        <taxon>Endobacterium</taxon>
    </lineage>
</organism>
<evidence type="ECO:0000256" key="1">
    <source>
        <dbReference type="SAM" id="Phobius"/>
    </source>
</evidence>
<reference evidence="2 3" key="1">
    <citation type="submission" date="2019-11" db="EMBL/GenBank/DDBJ databases">
        <title>Genome analysis of Rhizobacterium cereale a novel genus and species isolated from maize roots in North Spain.</title>
        <authorList>
            <person name="Menendez E."/>
            <person name="Flores-Felix J.D."/>
            <person name="Ramirez-Bahena M.-H."/>
            <person name="Igual J.M."/>
            <person name="Garcia-Fraile P."/>
            <person name="Peix A."/>
            <person name="Velazquez E."/>
        </authorList>
    </citation>
    <scope>NUCLEOTIDE SEQUENCE [LARGE SCALE GENOMIC DNA]</scope>
    <source>
        <strain evidence="2 3">RZME27</strain>
    </source>
</reference>
<dbReference type="EMBL" id="WIXI01000044">
    <property type="protein sequence ID" value="MQY47209.1"/>
    <property type="molecule type" value="Genomic_DNA"/>
</dbReference>
<dbReference type="AlphaFoldDB" id="A0A6A8A8Y1"/>
<comment type="caution">
    <text evidence="2">The sequence shown here is derived from an EMBL/GenBank/DDBJ whole genome shotgun (WGS) entry which is preliminary data.</text>
</comment>
<dbReference type="RefSeq" id="WP_153354687.1">
    <property type="nucleotide sequence ID" value="NZ_JAYKOO010000001.1"/>
</dbReference>
<gene>
    <name evidence="2" type="ORF">GAO09_14310</name>
</gene>